<dbReference type="RefSeq" id="WP_268186671.1">
    <property type="nucleotide sequence ID" value="NZ_CP113361.1"/>
</dbReference>
<evidence type="ECO:0000313" key="2">
    <source>
        <dbReference type="Proteomes" id="UP001163096"/>
    </source>
</evidence>
<dbReference type="GeneID" id="76833594"/>
<reference evidence="1" key="1">
    <citation type="submission" date="2022-11" db="EMBL/GenBank/DDBJ databases">
        <title>Complete genome sequence of Methanogenium organophilum DSM 3596.</title>
        <authorList>
            <person name="Chen S.-C."/>
            <person name="Lai S.-J."/>
            <person name="You Y.-T."/>
        </authorList>
    </citation>
    <scope>NUCLEOTIDE SEQUENCE</scope>
    <source>
        <strain evidence="1">DSM 3596</strain>
    </source>
</reference>
<sequence>MKTKIRMRALSVLLAVLLVSVVMVPAVSAREVNWEFPELEVNNSLDPIVIQNEISPMKGESLHQIPVGSIIHHSSDGITRVFTQDGKQIISAIDADAEKVPVPSAGLLPATHVHQVPNGSDIYTNENITKVYNDEACILTVVDNQRDAEKKLPVPSYGGWIESSYDWSVNEIAQFIAYWETPSSPSSQSDSVIFLFNAVEPSNAHGIVQPVLEWNRHAYRDWTGAAWYVPYQQQGYFSEPIDVDVGDTIKGTLGWNSGISKWNIIFNDLDAGTSTMSFSDCVGCQDVAVFTALEGYNVDADSEVPGDTTFYDMRFKDLNLQTVDITWEPYIDDDAPLTGLNVERPSDNWVKLHTAN</sequence>
<dbReference type="KEGG" id="mou:OU421_00790"/>
<gene>
    <name evidence="1" type="ORF">OU421_00790</name>
</gene>
<organism evidence="1 2">
    <name type="scientific">Methanogenium organophilum</name>
    <dbReference type="NCBI Taxonomy" id="2199"/>
    <lineage>
        <taxon>Archaea</taxon>
        <taxon>Methanobacteriati</taxon>
        <taxon>Methanobacteriota</taxon>
        <taxon>Stenosarchaea group</taxon>
        <taxon>Methanomicrobia</taxon>
        <taxon>Methanomicrobiales</taxon>
        <taxon>Methanomicrobiaceae</taxon>
        <taxon>Methanogenium</taxon>
    </lineage>
</organism>
<accession>A0A9X9S4Q9</accession>
<evidence type="ECO:0000313" key="1">
    <source>
        <dbReference type="EMBL" id="WAI01440.1"/>
    </source>
</evidence>
<dbReference type="AlphaFoldDB" id="A0A9X9S4Q9"/>
<proteinExistence type="predicted"/>
<dbReference type="EMBL" id="CP113361">
    <property type="protein sequence ID" value="WAI01440.1"/>
    <property type="molecule type" value="Genomic_DNA"/>
</dbReference>
<keyword evidence="2" id="KW-1185">Reference proteome</keyword>
<dbReference type="Proteomes" id="UP001163096">
    <property type="component" value="Chromosome"/>
</dbReference>
<protein>
    <submittedName>
        <fullName evidence="1">Uncharacterized protein</fullName>
    </submittedName>
</protein>
<name>A0A9X9S4Q9_METOG</name>